<dbReference type="InterPro" id="IPR009081">
    <property type="entry name" value="PP-bd_ACP"/>
</dbReference>
<comment type="cofactor">
    <cofactor evidence="1">
        <name>pantetheine 4'-phosphate</name>
        <dbReference type="ChEBI" id="CHEBI:47942"/>
    </cofactor>
</comment>
<evidence type="ECO:0000259" key="6">
    <source>
        <dbReference type="PROSITE" id="PS50075"/>
    </source>
</evidence>
<name>A0ABW5RCB3_9BACL</name>
<dbReference type="InterPro" id="IPR045851">
    <property type="entry name" value="AMP-bd_C_sf"/>
</dbReference>
<organism evidence="7 8">
    <name type="scientific">Marinicrinis sediminis</name>
    <dbReference type="NCBI Taxonomy" id="1652465"/>
    <lineage>
        <taxon>Bacteria</taxon>
        <taxon>Bacillati</taxon>
        <taxon>Bacillota</taxon>
        <taxon>Bacilli</taxon>
        <taxon>Bacillales</taxon>
        <taxon>Paenibacillaceae</taxon>
    </lineage>
</organism>
<dbReference type="Proteomes" id="UP001597497">
    <property type="component" value="Unassembled WGS sequence"/>
</dbReference>
<dbReference type="InterPro" id="IPR036736">
    <property type="entry name" value="ACP-like_sf"/>
</dbReference>
<dbReference type="Gene3D" id="3.40.50.980">
    <property type="match status" value="1"/>
</dbReference>
<feature type="non-terminal residue" evidence="7">
    <location>
        <position position="512"/>
    </location>
</feature>
<dbReference type="PROSITE" id="PS50075">
    <property type="entry name" value="CARRIER"/>
    <property type="match status" value="1"/>
</dbReference>
<dbReference type="InterPro" id="IPR023213">
    <property type="entry name" value="CAT-like_dom_sf"/>
</dbReference>
<evidence type="ECO:0000313" key="8">
    <source>
        <dbReference type="Proteomes" id="UP001597497"/>
    </source>
</evidence>
<dbReference type="Pfam" id="PF00501">
    <property type="entry name" value="AMP-binding"/>
    <property type="match status" value="1"/>
</dbReference>
<feature type="domain" description="Carrier" evidence="6">
    <location>
        <begin position="352"/>
        <end position="427"/>
    </location>
</feature>
<dbReference type="PANTHER" id="PTHR45527">
    <property type="entry name" value="NONRIBOSOMAL PEPTIDE SYNTHETASE"/>
    <property type="match status" value="1"/>
</dbReference>
<dbReference type="RefSeq" id="WP_379929790.1">
    <property type="nucleotide sequence ID" value="NZ_JBHUMM010000034.1"/>
</dbReference>
<dbReference type="CDD" id="cd12117">
    <property type="entry name" value="A_NRPS_Srf_like"/>
    <property type="match status" value="1"/>
</dbReference>
<dbReference type="Pfam" id="PF00550">
    <property type="entry name" value="PP-binding"/>
    <property type="match status" value="1"/>
</dbReference>
<dbReference type="PANTHER" id="PTHR45527:SF1">
    <property type="entry name" value="FATTY ACID SYNTHASE"/>
    <property type="match status" value="1"/>
</dbReference>
<evidence type="ECO:0000313" key="7">
    <source>
        <dbReference type="EMBL" id="MFD2672249.1"/>
    </source>
</evidence>
<dbReference type="InterPro" id="IPR020806">
    <property type="entry name" value="PKS_PP-bd"/>
</dbReference>
<dbReference type="SUPFAM" id="SSF47336">
    <property type="entry name" value="ACP-like"/>
    <property type="match status" value="1"/>
</dbReference>
<dbReference type="SUPFAM" id="SSF52777">
    <property type="entry name" value="CoA-dependent acyltransferases"/>
    <property type="match status" value="1"/>
</dbReference>
<dbReference type="SMART" id="SM00823">
    <property type="entry name" value="PKS_PP"/>
    <property type="match status" value="1"/>
</dbReference>
<dbReference type="Gene3D" id="3.30.559.10">
    <property type="entry name" value="Chloramphenicol acetyltransferase-like domain"/>
    <property type="match status" value="1"/>
</dbReference>
<proteinExistence type="predicted"/>
<evidence type="ECO:0000256" key="1">
    <source>
        <dbReference type="ARBA" id="ARBA00001957"/>
    </source>
</evidence>
<dbReference type="Gene3D" id="1.10.1200.10">
    <property type="entry name" value="ACP-like"/>
    <property type="match status" value="1"/>
</dbReference>
<gene>
    <name evidence="7" type="ORF">ACFSUC_11785</name>
</gene>
<dbReference type="InterPro" id="IPR000873">
    <property type="entry name" value="AMP-dep_synth/lig_dom"/>
</dbReference>
<comment type="caution">
    <text evidence="7">The sequence shown here is derived from an EMBL/GenBank/DDBJ whole genome shotgun (WGS) entry which is preliminary data.</text>
</comment>
<reference evidence="8" key="1">
    <citation type="journal article" date="2019" name="Int. J. Syst. Evol. Microbiol.">
        <title>The Global Catalogue of Microorganisms (GCM) 10K type strain sequencing project: providing services to taxonomists for standard genome sequencing and annotation.</title>
        <authorList>
            <consortium name="The Broad Institute Genomics Platform"/>
            <consortium name="The Broad Institute Genome Sequencing Center for Infectious Disease"/>
            <person name="Wu L."/>
            <person name="Ma J."/>
        </authorList>
    </citation>
    <scope>NUCLEOTIDE SEQUENCE [LARGE SCALE GENOMIC DNA]</scope>
    <source>
        <strain evidence="8">KCTC 33676</strain>
    </source>
</reference>
<evidence type="ECO:0000256" key="4">
    <source>
        <dbReference type="ARBA" id="ARBA00022737"/>
    </source>
</evidence>
<dbReference type="SUPFAM" id="SSF56801">
    <property type="entry name" value="Acetyl-CoA synthetase-like"/>
    <property type="match status" value="1"/>
</dbReference>
<protein>
    <submittedName>
        <fullName evidence="7">AMP-binding protein</fullName>
    </submittedName>
</protein>
<keyword evidence="4" id="KW-0677">Repeat</keyword>
<dbReference type="InterPro" id="IPR006162">
    <property type="entry name" value="Ppantetheine_attach_site"/>
</dbReference>
<accession>A0ABW5RCB3</accession>
<dbReference type="InterPro" id="IPR025110">
    <property type="entry name" value="AMP-bd_C"/>
</dbReference>
<evidence type="ECO:0000256" key="3">
    <source>
        <dbReference type="ARBA" id="ARBA00022553"/>
    </source>
</evidence>
<keyword evidence="5" id="KW-0045">Antibiotic biosynthesis</keyword>
<dbReference type="EMBL" id="JBHUMM010000034">
    <property type="protein sequence ID" value="MFD2672249.1"/>
    <property type="molecule type" value="Genomic_DNA"/>
</dbReference>
<keyword evidence="3" id="KW-0597">Phosphoprotein</keyword>
<sequence length="512" mass="57006">TGRPKGVMVEHRNVIRLVKDTTYHPFERGERILQTGAPVFDACTFEIWGAFLNGLSLYIADHFTLIDPDKLGAMIRTSGITTMWLTSPLFNQLAQQQPTLFEPLRYLLVGGDVLSPKHIQAVQAQCPQLRITNGYGPTENTTFSCCHAIKAEEAKTGASIPIGKPISGSTAYIVDRGGRLLPVGAVGELWVGGEGVSRGYLHDEERTRETFIPDPFAAGKRIYRTGDLAKWQPDGTLVFMGRMDHQVKIRGFRLEIGEIEQVLLKHEGIREAVVIVKESEDEAKQLVAYLACAEEIQEQELHQYAVKQLPEYMVPACWVRLEKLPLTPNGKVDRQALPEPKFAAVEKGVPEPPRNEVEQQLMAIWESVLGRSAISRADHFFEIGGHSLHAMQLCAQINKHFERKLSVADIFHYPLLEEQASLLAENISSGPHPASSASFASAVSIPPAAPAATYPVSSAQKRMLLVQQLEGFGTAYNMPFALRLQGELDRPRLREAFQQLVKRHEAFRTEFV</sequence>
<keyword evidence="2" id="KW-0596">Phosphopantetheine</keyword>
<dbReference type="Gene3D" id="2.30.38.10">
    <property type="entry name" value="Luciferase, Domain 3"/>
    <property type="match status" value="1"/>
</dbReference>
<dbReference type="InterPro" id="IPR001242">
    <property type="entry name" value="Condensation_dom"/>
</dbReference>
<feature type="non-terminal residue" evidence="7">
    <location>
        <position position="1"/>
    </location>
</feature>
<dbReference type="PROSITE" id="PS00012">
    <property type="entry name" value="PHOSPHOPANTETHEINE"/>
    <property type="match status" value="1"/>
</dbReference>
<keyword evidence="8" id="KW-1185">Reference proteome</keyword>
<dbReference type="Gene3D" id="3.30.300.30">
    <property type="match status" value="1"/>
</dbReference>
<dbReference type="Pfam" id="PF13193">
    <property type="entry name" value="AMP-binding_C"/>
    <property type="match status" value="1"/>
</dbReference>
<evidence type="ECO:0000256" key="2">
    <source>
        <dbReference type="ARBA" id="ARBA00022450"/>
    </source>
</evidence>
<dbReference type="Pfam" id="PF00668">
    <property type="entry name" value="Condensation"/>
    <property type="match status" value="1"/>
</dbReference>
<evidence type="ECO:0000256" key="5">
    <source>
        <dbReference type="ARBA" id="ARBA00023194"/>
    </source>
</evidence>